<evidence type="ECO:0000313" key="5">
    <source>
        <dbReference type="EMBL" id="KAB1211708.1"/>
    </source>
</evidence>
<dbReference type="Pfam" id="PF00657">
    <property type="entry name" value="Lipase_GDSL"/>
    <property type="match status" value="1"/>
</dbReference>
<gene>
    <name evidence="5" type="ORF">CJ030_MR6G022442</name>
</gene>
<protein>
    <recommendedName>
        <fullName evidence="7">GDSL esterase/lipase</fullName>
    </recommendedName>
</protein>
<keyword evidence="6" id="KW-1185">Reference proteome</keyword>
<dbReference type="GO" id="GO:0016788">
    <property type="term" value="F:hydrolase activity, acting on ester bonds"/>
    <property type="evidence" value="ECO:0007669"/>
    <property type="project" value="InterPro"/>
</dbReference>
<keyword evidence="2" id="KW-0732">Signal</keyword>
<dbReference type="Gene3D" id="3.40.50.1110">
    <property type="entry name" value="SGNH hydrolase"/>
    <property type="match status" value="1"/>
</dbReference>
<comment type="caution">
    <text evidence="5">The sequence shown here is derived from an EMBL/GenBank/DDBJ whole genome shotgun (WGS) entry which is preliminary data.</text>
</comment>
<dbReference type="InterPro" id="IPR001087">
    <property type="entry name" value="GDSL"/>
</dbReference>
<dbReference type="PANTHER" id="PTHR22835">
    <property type="entry name" value="ZINC FINGER FYVE DOMAIN CONTAINING PROTEIN"/>
    <property type="match status" value="1"/>
</dbReference>
<evidence type="ECO:0000256" key="4">
    <source>
        <dbReference type="ARBA" id="ARBA00023180"/>
    </source>
</evidence>
<dbReference type="CDD" id="cd01837">
    <property type="entry name" value="SGNH_plant_lipase_like"/>
    <property type="match status" value="1"/>
</dbReference>
<dbReference type="EMBL" id="RXIC02000024">
    <property type="protein sequence ID" value="KAB1211708.1"/>
    <property type="molecule type" value="Genomic_DNA"/>
</dbReference>
<reference evidence="5 6" key="1">
    <citation type="journal article" date="2019" name="Plant Biotechnol. J.">
        <title>The red bayberry genome and genetic basis of sex determination.</title>
        <authorList>
            <person name="Jia H.M."/>
            <person name="Jia H.J."/>
            <person name="Cai Q.L."/>
            <person name="Wang Y."/>
            <person name="Zhao H.B."/>
            <person name="Yang W.F."/>
            <person name="Wang G.Y."/>
            <person name="Li Y.H."/>
            <person name="Zhan D.L."/>
            <person name="Shen Y.T."/>
            <person name="Niu Q.F."/>
            <person name="Chang L."/>
            <person name="Qiu J."/>
            <person name="Zhao L."/>
            <person name="Xie H.B."/>
            <person name="Fu W.Y."/>
            <person name="Jin J."/>
            <person name="Li X.W."/>
            <person name="Jiao Y."/>
            <person name="Zhou C.C."/>
            <person name="Tu T."/>
            <person name="Chai C.Y."/>
            <person name="Gao J.L."/>
            <person name="Fan L.J."/>
            <person name="van de Weg E."/>
            <person name="Wang J.Y."/>
            <person name="Gao Z.S."/>
        </authorList>
    </citation>
    <scope>NUCLEOTIDE SEQUENCE [LARGE SCALE GENOMIC DNA]</scope>
    <source>
        <tissue evidence="5">Leaves</tissue>
    </source>
</reference>
<evidence type="ECO:0000313" key="6">
    <source>
        <dbReference type="Proteomes" id="UP000516437"/>
    </source>
</evidence>
<dbReference type="InterPro" id="IPR035669">
    <property type="entry name" value="SGNH_plant_lipase-like"/>
</dbReference>
<organism evidence="5 6">
    <name type="scientific">Morella rubra</name>
    <name type="common">Chinese bayberry</name>
    <dbReference type="NCBI Taxonomy" id="262757"/>
    <lineage>
        <taxon>Eukaryota</taxon>
        <taxon>Viridiplantae</taxon>
        <taxon>Streptophyta</taxon>
        <taxon>Embryophyta</taxon>
        <taxon>Tracheophyta</taxon>
        <taxon>Spermatophyta</taxon>
        <taxon>Magnoliopsida</taxon>
        <taxon>eudicotyledons</taxon>
        <taxon>Gunneridae</taxon>
        <taxon>Pentapetalae</taxon>
        <taxon>rosids</taxon>
        <taxon>fabids</taxon>
        <taxon>Fagales</taxon>
        <taxon>Myricaceae</taxon>
        <taxon>Morella</taxon>
    </lineage>
</organism>
<dbReference type="SUPFAM" id="SSF52266">
    <property type="entry name" value="SGNH hydrolase"/>
    <property type="match status" value="1"/>
</dbReference>
<evidence type="ECO:0008006" key="7">
    <source>
        <dbReference type="Google" id="ProtNLM"/>
    </source>
</evidence>
<keyword evidence="4" id="KW-0325">Glycoprotein</keyword>
<evidence type="ECO:0000256" key="1">
    <source>
        <dbReference type="ARBA" id="ARBA00008668"/>
    </source>
</evidence>
<proteinExistence type="inferred from homology"/>
<dbReference type="OrthoDB" id="1600564at2759"/>
<name>A0A6A1VIL3_9ROSI</name>
<dbReference type="InterPro" id="IPR036514">
    <property type="entry name" value="SGNH_hydro_sf"/>
</dbReference>
<sequence length="460" mass="51295">MSKDVICRKRHYWLTTNSNSRMTTMQEQCLVCGMHEVEKLAGNVSSRRPWGWTKPKKERQILLGLKNVLGEEMTSVLPVARLYPAYLLGTYWVLSVLGEEMTNVLPCDFPAIYNFGDSNSDTGGIYAAFYPTGPPSGETFFHEPSGRGSDGRLIIDFIAKRLGLPYLSAYLDSIGTSFRHGANFATGGATIRRLNESFFLNGVSPFSLDIQTVQFDQFKARTSNLYHRAKKHRRNLPTPEDFPKALYTLDIGQNDIAAGFRTMSNQEFKAVISDIIDHFATAVQHLYEQGARAFWIHNTGPIGCLPVTLHYYHGPMPGILDEYGCVIAQNDMAKEFNGQLKSSVTKLRTQLSDAALTYVDVFAAKYELISNAKKEGFLDARNICCGYHEGGNHVWCGNNAKINGTDLYAGSCEDPSRYISWDGIHYTEAANHWIANHISNGSFSDPPVSITHACLRSQPL</sequence>
<evidence type="ECO:0000256" key="3">
    <source>
        <dbReference type="ARBA" id="ARBA00022801"/>
    </source>
</evidence>
<keyword evidence="3" id="KW-0378">Hydrolase</keyword>
<dbReference type="PANTHER" id="PTHR22835:SF546">
    <property type="entry name" value="GDSL-LIKE LIPASE_ACYLHYDROLASE"/>
    <property type="match status" value="1"/>
</dbReference>
<evidence type="ECO:0000256" key="2">
    <source>
        <dbReference type="ARBA" id="ARBA00022729"/>
    </source>
</evidence>
<dbReference type="AlphaFoldDB" id="A0A6A1VIL3"/>
<accession>A0A6A1VIL3</accession>
<comment type="similarity">
    <text evidence="1">Belongs to the 'GDSL' lipolytic enzyme family.</text>
</comment>
<dbReference type="Proteomes" id="UP000516437">
    <property type="component" value="Chromosome 6"/>
</dbReference>